<dbReference type="AlphaFoldDB" id="A0AAU0Q0B6"/>
<proteinExistence type="predicted"/>
<reference evidence="2 3" key="1">
    <citation type="submission" date="2023-10" db="EMBL/GenBank/DDBJ databases">
        <title>complete genome sequence of Corynebacterium pseudokroppenstedtii P15-C1.</title>
        <authorList>
            <person name="Bruggemann H."/>
            <person name="Poehlein A."/>
        </authorList>
    </citation>
    <scope>NUCLEOTIDE SEQUENCE [LARGE SCALE GENOMIC DNA]</scope>
    <source>
        <strain evidence="2 3">P15_C1</strain>
    </source>
</reference>
<evidence type="ECO:0000313" key="3">
    <source>
        <dbReference type="Proteomes" id="UP001174314"/>
    </source>
</evidence>
<sequence>MPANVTSDSIDRDNTIRSTRPHVGRIAAGAAAIVTGASLMGATAAQAEEAPAPAPAPAPEDAAQAVHHVVFNTPEVDCQVTENPDSIACGSNTPAAQSQNSQQAGDGAVCGPDLNADRPAFETKQGDPNSVKLSCTHQGFARDTTVLDGSSPQTVGHYTFSFETDGTIHITADGGNKVVDITPAGTFDAA</sequence>
<evidence type="ECO:0000256" key="1">
    <source>
        <dbReference type="SAM" id="MobiDB-lite"/>
    </source>
</evidence>
<feature type="region of interest" description="Disordered" evidence="1">
    <location>
        <begin position="89"/>
        <end position="130"/>
    </location>
</feature>
<evidence type="ECO:0000313" key="2">
    <source>
        <dbReference type="EMBL" id="WPF24907.1"/>
    </source>
</evidence>
<feature type="compositionally biased region" description="Basic and acidic residues" evidence="1">
    <location>
        <begin position="115"/>
        <end position="125"/>
    </location>
</feature>
<accession>A0AAU0Q0B6</accession>
<dbReference type="RefSeq" id="WP_221923922.1">
    <property type="nucleotide sequence ID" value="NZ_CP137757.1"/>
</dbReference>
<dbReference type="Proteomes" id="UP001174314">
    <property type="component" value="Chromosome"/>
</dbReference>
<dbReference type="KEGG" id="cpsk:Q0N40_10405"/>
<name>A0AAU0Q0B6_9CORY</name>
<keyword evidence="3" id="KW-1185">Reference proteome</keyword>
<feature type="compositionally biased region" description="Polar residues" evidence="1">
    <location>
        <begin position="89"/>
        <end position="104"/>
    </location>
</feature>
<protein>
    <recommendedName>
        <fullName evidence="4">Secreted protein</fullName>
    </recommendedName>
</protein>
<organism evidence="2 3">
    <name type="scientific">Corynebacterium pseudokroppenstedtii</name>
    <dbReference type="NCBI Taxonomy" id="2804917"/>
    <lineage>
        <taxon>Bacteria</taxon>
        <taxon>Bacillati</taxon>
        <taxon>Actinomycetota</taxon>
        <taxon>Actinomycetes</taxon>
        <taxon>Mycobacteriales</taxon>
        <taxon>Corynebacteriaceae</taxon>
        <taxon>Corynebacterium</taxon>
    </lineage>
</organism>
<evidence type="ECO:0008006" key="4">
    <source>
        <dbReference type="Google" id="ProtNLM"/>
    </source>
</evidence>
<dbReference type="EMBL" id="CP137757">
    <property type="protein sequence ID" value="WPF24907.1"/>
    <property type="molecule type" value="Genomic_DNA"/>
</dbReference>
<gene>
    <name evidence="2" type="ORF">Q0N40_10405</name>
</gene>